<name>A0A4U1GI83_9SPHI</name>
<sequence>MTLKIKTMFKTVAIIAAVGLIAVSCKKEQAGTEELLTANGKRSSNISALSSTCDTSSYKVLGRGGYSRTRVGFDTVYVDLNTPDQDSLSTFTDVNAWFTSSSNSFISTPGTLKYLLAPGKAICDLTLSDYSAATTASIVGMNTGGGTPNGWYNYVAPNGPTPIPNFYVFINDGVNTYAIQLVAFTDAISWGSGVNLQNKANTVIRYRKL</sequence>
<organism evidence="1 2">
    <name type="scientific">Pedobacter hiemivivus</name>
    <dbReference type="NCBI Taxonomy" id="2530454"/>
    <lineage>
        <taxon>Bacteria</taxon>
        <taxon>Pseudomonadati</taxon>
        <taxon>Bacteroidota</taxon>
        <taxon>Sphingobacteriia</taxon>
        <taxon>Sphingobacteriales</taxon>
        <taxon>Sphingobacteriaceae</taxon>
        <taxon>Pedobacter</taxon>
    </lineage>
</organism>
<dbReference type="RefSeq" id="WP_136879409.1">
    <property type="nucleotide sequence ID" value="NZ_SWDX01000002.1"/>
</dbReference>
<evidence type="ECO:0000313" key="2">
    <source>
        <dbReference type="Proteomes" id="UP000309594"/>
    </source>
</evidence>
<evidence type="ECO:0000313" key="1">
    <source>
        <dbReference type="EMBL" id="TKC63788.1"/>
    </source>
</evidence>
<protein>
    <submittedName>
        <fullName evidence="1">Uncharacterized protein</fullName>
    </submittedName>
</protein>
<proteinExistence type="predicted"/>
<dbReference type="AlphaFoldDB" id="A0A4U1GI83"/>
<comment type="caution">
    <text evidence="1">The sequence shown here is derived from an EMBL/GenBank/DDBJ whole genome shotgun (WGS) entry which is preliminary data.</text>
</comment>
<reference evidence="1 2" key="1">
    <citation type="submission" date="2019-04" db="EMBL/GenBank/DDBJ databases">
        <title>Pedobacter sp. RP-1-16 sp. nov., isolated from Arctic soil.</title>
        <authorList>
            <person name="Dahal R.H."/>
            <person name="Kim D.-U."/>
        </authorList>
    </citation>
    <scope>NUCLEOTIDE SEQUENCE [LARGE SCALE GENOMIC DNA]</scope>
    <source>
        <strain evidence="1 2">RP-1-16</strain>
    </source>
</reference>
<dbReference type="Proteomes" id="UP000309594">
    <property type="component" value="Unassembled WGS sequence"/>
</dbReference>
<gene>
    <name evidence="1" type="ORF">FBD94_05435</name>
</gene>
<accession>A0A4U1GI83</accession>
<dbReference type="EMBL" id="SWDX01000002">
    <property type="protein sequence ID" value="TKC63788.1"/>
    <property type="molecule type" value="Genomic_DNA"/>
</dbReference>
<dbReference type="PROSITE" id="PS51257">
    <property type="entry name" value="PROKAR_LIPOPROTEIN"/>
    <property type="match status" value="1"/>
</dbReference>